<sequence length="118" mass="13745">MNIDIKVLSSKLEQYTHKLILKNEKCTKINLVKLLLSGMKSFHSNVLYVGDASDLTNLQPTNYPINLLCINYHKASAYSKNSNIILIDTDKNKYTIFNEIQDIIFKLKNIDIYIWKNY</sequence>
<dbReference type="PATRIC" id="fig|1538.10.peg.3188"/>
<gene>
    <name evidence="1" type="ORF">WY13_03163</name>
</gene>
<organism evidence="1 2">
    <name type="scientific">Clostridium ljungdahlii</name>
    <dbReference type="NCBI Taxonomy" id="1538"/>
    <lineage>
        <taxon>Bacteria</taxon>
        <taxon>Bacillati</taxon>
        <taxon>Bacillota</taxon>
        <taxon>Clostridia</taxon>
        <taxon>Eubacteriales</taxon>
        <taxon>Clostridiaceae</taxon>
        <taxon>Clostridium</taxon>
    </lineage>
</organism>
<accession>A0A168M2T4</accession>
<dbReference type="RefSeq" id="WP_063556476.1">
    <property type="nucleotide sequence ID" value="NZ_LITT01000046.1"/>
</dbReference>
<comment type="caution">
    <text evidence="1">The sequence shown here is derived from an EMBL/GenBank/DDBJ whole genome shotgun (WGS) entry which is preliminary data.</text>
</comment>
<dbReference type="AlphaFoldDB" id="A0A168M2T4"/>
<dbReference type="EMBL" id="LITT01000046">
    <property type="protein sequence ID" value="OAA84034.1"/>
    <property type="molecule type" value="Genomic_DNA"/>
</dbReference>
<evidence type="ECO:0000313" key="1">
    <source>
        <dbReference type="EMBL" id="OAA84034.1"/>
    </source>
</evidence>
<name>A0A168M2T4_9CLOT</name>
<proteinExistence type="predicted"/>
<evidence type="ECO:0000313" key="2">
    <source>
        <dbReference type="Proteomes" id="UP000077407"/>
    </source>
</evidence>
<protein>
    <submittedName>
        <fullName evidence="1">Uncharacterized protein</fullName>
    </submittedName>
</protein>
<reference evidence="1 2" key="1">
    <citation type="journal article" date="2015" name="Biotechnol. Bioeng.">
        <title>Genome sequence and phenotypic characterization of Caulobacter segnis.</title>
        <authorList>
            <person name="Patel S."/>
            <person name="Fletcher B."/>
            <person name="Scott D.C."/>
            <person name="Ely B."/>
        </authorList>
    </citation>
    <scope>NUCLEOTIDE SEQUENCE [LARGE SCALE GENOMIC DNA]</scope>
    <source>
        <strain evidence="1 2">ERI-2</strain>
    </source>
</reference>
<dbReference type="Proteomes" id="UP000077407">
    <property type="component" value="Unassembled WGS sequence"/>
</dbReference>